<comment type="caution">
    <text evidence="1">The sequence shown here is derived from an EMBL/GenBank/DDBJ whole genome shotgun (WGS) entry which is preliminary data.</text>
</comment>
<dbReference type="Proteomes" id="UP000681967">
    <property type="component" value="Unassembled WGS sequence"/>
</dbReference>
<evidence type="ECO:0000313" key="1">
    <source>
        <dbReference type="EMBL" id="CAF4584507.1"/>
    </source>
</evidence>
<dbReference type="EMBL" id="CAJOBH010094867">
    <property type="protein sequence ID" value="CAF4584507.1"/>
    <property type="molecule type" value="Genomic_DNA"/>
</dbReference>
<dbReference type="AlphaFoldDB" id="A0A8S2Z251"/>
<proteinExistence type="predicted"/>
<gene>
    <name evidence="1" type="ORF">BYL167_LOCUS39449</name>
    <name evidence="2" type="ORF">GIL414_LOCUS57499</name>
</gene>
<protein>
    <submittedName>
        <fullName evidence="1">Uncharacterized protein</fullName>
    </submittedName>
</protein>
<evidence type="ECO:0000313" key="3">
    <source>
        <dbReference type="Proteomes" id="UP000681967"/>
    </source>
</evidence>
<accession>A0A8S2Z251</accession>
<feature type="non-terminal residue" evidence="1">
    <location>
        <position position="1"/>
    </location>
</feature>
<sequence length="56" mass="6378">IHSKQPLLATASGQRYFAGDVRVTASEDEDEDNLNAEFNLKKIPKENSVKIWPFMK</sequence>
<name>A0A8S2Z251_9BILA</name>
<evidence type="ECO:0000313" key="2">
    <source>
        <dbReference type="EMBL" id="CAF5005184.1"/>
    </source>
</evidence>
<reference evidence="1" key="1">
    <citation type="submission" date="2021-02" db="EMBL/GenBank/DDBJ databases">
        <authorList>
            <person name="Nowell W R."/>
        </authorList>
    </citation>
    <scope>NUCLEOTIDE SEQUENCE</scope>
</reference>
<organism evidence="1 3">
    <name type="scientific">Rotaria magnacalcarata</name>
    <dbReference type="NCBI Taxonomy" id="392030"/>
    <lineage>
        <taxon>Eukaryota</taxon>
        <taxon>Metazoa</taxon>
        <taxon>Spiralia</taxon>
        <taxon>Gnathifera</taxon>
        <taxon>Rotifera</taxon>
        <taxon>Eurotatoria</taxon>
        <taxon>Bdelloidea</taxon>
        <taxon>Philodinida</taxon>
        <taxon>Philodinidae</taxon>
        <taxon>Rotaria</taxon>
    </lineage>
</organism>
<dbReference type="EMBL" id="CAJOBJ010208894">
    <property type="protein sequence ID" value="CAF5005184.1"/>
    <property type="molecule type" value="Genomic_DNA"/>
</dbReference>
<dbReference type="Proteomes" id="UP000681720">
    <property type="component" value="Unassembled WGS sequence"/>
</dbReference>